<gene>
    <name evidence="1" type="ORF">HMPREF9436_00248</name>
</gene>
<name>E2ZF20_9FIRM</name>
<dbReference type="HOGENOM" id="CLU_2193073_0_0_9"/>
<proteinExistence type="predicted"/>
<accession>E2ZF20</accession>
<sequence length="108" mass="12591">MHITRRRRRKTGADFIARHRKTLLYSHAKNLRIAMFYCTDSAQFCQCGIISCIHSFAFFVRNMLYLIQQIGTCRGEAPPSCYARPFCHLKAPLGLSLFRFAPQTRIYI</sequence>
<dbReference type="BioCyc" id="FCF748224-HMP:GTSS-2596-MONOMER"/>
<organism evidence="1 2">
    <name type="scientific">Faecalibacterium cf. prausnitzii KLE1255</name>
    <dbReference type="NCBI Taxonomy" id="748224"/>
    <lineage>
        <taxon>Bacteria</taxon>
        <taxon>Bacillati</taxon>
        <taxon>Bacillota</taxon>
        <taxon>Clostridia</taxon>
        <taxon>Eubacteriales</taxon>
        <taxon>Oscillospiraceae</taxon>
        <taxon>Faecalibacterium</taxon>
    </lineage>
</organism>
<dbReference type="EMBL" id="AECU01000024">
    <property type="protein sequence ID" value="EFQ08267.1"/>
    <property type="molecule type" value="Genomic_DNA"/>
</dbReference>
<protein>
    <submittedName>
        <fullName evidence="1">Uncharacterized protein</fullName>
    </submittedName>
</protein>
<comment type="caution">
    <text evidence="1">The sequence shown here is derived from an EMBL/GenBank/DDBJ whole genome shotgun (WGS) entry which is preliminary data.</text>
</comment>
<reference evidence="1 2" key="1">
    <citation type="submission" date="2010-08" db="EMBL/GenBank/DDBJ databases">
        <authorList>
            <person name="Weinstock G."/>
            <person name="Sodergren E."/>
            <person name="Clifton S."/>
            <person name="Fulton L."/>
            <person name="Fulton B."/>
            <person name="Courtney L."/>
            <person name="Fronick C."/>
            <person name="Harrison M."/>
            <person name="Strong C."/>
            <person name="Farmer C."/>
            <person name="Delahaunty K."/>
            <person name="Markovic C."/>
            <person name="Hall O."/>
            <person name="Minx P."/>
            <person name="Tomlinson C."/>
            <person name="Mitreva M."/>
            <person name="Hou S."/>
            <person name="Chen J."/>
            <person name="Wollam A."/>
            <person name="Pepin K.H."/>
            <person name="Johnson M."/>
            <person name="Bhonagiri V."/>
            <person name="Zhang X."/>
            <person name="Suruliraj S."/>
            <person name="Warren W."/>
            <person name="Chinwalla A."/>
            <person name="Mardis E.R."/>
            <person name="Wilson R.K."/>
        </authorList>
    </citation>
    <scope>NUCLEOTIDE SEQUENCE [LARGE SCALE GENOMIC DNA]</scope>
    <source>
        <strain evidence="1 2">KLE1255</strain>
    </source>
</reference>
<evidence type="ECO:0000313" key="2">
    <source>
        <dbReference type="Proteomes" id="UP000006028"/>
    </source>
</evidence>
<dbReference type="Proteomes" id="UP000006028">
    <property type="component" value="Unassembled WGS sequence"/>
</dbReference>
<dbReference type="AlphaFoldDB" id="E2ZF20"/>
<evidence type="ECO:0000313" key="1">
    <source>
        <dbReference type="EMBL" id="EFQ08267.1"/>
    </source>
</evidence>
<dbReference type="STRING" id="748224.HMPREF9436_00248"/>